<gene>
    <name evidence="8" type="ORF">UFOPK1835_02020</name>
</gene>
<evidence type="ECO:0000256" key="3">
    <source>
        <dbReference type="ARBA" id="ARBA00022741"/>
    </source>
</evidence>
<organism evidence="8">
    <name type="scientific">freshwater metagenome</name>
    <dbReference type="NCBI Taxonomy" id="449393"/>
    <lineage>
        <taxon>unclassified sequences</taxon>
        <taxon>metagenomes</taxon>
        <taxon>ecological metagenomes</taxon>
    </lineage>
</organism>
<dbReference type="PANTHER" id="PTHR11659">
    <property type="entry name" value="GLUTAMYL-TRNA GLN AMIDOTRANSFERASE SUBUNIT B MITOCHONDRIAL AND PROKARYOTIC PET112-RELATED"/>
    <property type="match status" value="1"/>
</dbReference>
<dbReference type="Pfam" id="PF02637">
    <property type="entry name" value="GatB_Yqey"/>
    <property type="match status" value="1"/>
</dbReference>
<dbReference type="InterPro" id="IPR006075">
    <property type="entry name" value="Asn/Gln-tRNA_Trfase_suB/E_cat"/>
</dbReference>
<dbReference type="GO" id="GO:0006412">
    <property type="term" value="P:translation"/>
    <property type="evidence" value="ECO:0007669"/>
    <property type="project" value="UniProtKB-KW"/>
</dbReference>
<accession>A0A6J6IHY2</accession>
<dbReference type="PANTHER" id="PTHR11659:SF0">
    <property type="entry name" value="GLUTAMYL-TRNA(GLN) AMIDOTRANSFERASE SUBUNIT B, MITOCHONDRIAL"/>
    <property type="match status" value="1"/>
</dbReference>
<keyword evidence="2" id="KW-0436">Ligase</keyword>
<dbReference type="AlphaFoldDB" id="A0A6J6IHY2"/>
<reference evidence="8" key="1">
    <citation type="submission" date="2020-05" db="EMBL/GenBank/DDBJ databases">
        <authorList>
            <person name="Chiriac C."/>
            <person name="Salcher M."/>
            <person name="Ghai R."/>
            <person name="Kavagutti S V."/>
        </authorList>
    </citation>
    <scope>NUCLEOTIDE SEQUENCE</scope>
</reference>
<dbReference type="SUPFAM" id="SSF55931">
    <property type="entry name" value="Glutamine synthetase/guanido kinase"/>
    <property type="match status" value="1"/>
</dbReference>
<evidence type="ECO:0000313" key="8">
    <source>
        <dbReference type="EMBL" id="CAB4624049.1"/>
    </source>
</evidence>
<evidence type="ECO:0000256" key="1">
    <source>
        <dbReference type="ARBA" id="ARBA00005306"/>
    </source>
</evidence>
<keyword evidence="5" id="KW-0648">Protein biosynthesis</keyword>
<proteinExistence type="inferred from homology"/>
<dbReference type="GO" id="GO:0005524">
    <property type="term" value="F:ATP binding"/>
    <property type="evidence" value="ECO:0007669"/>
    <property type="project" value="UniProtKB-KW"/>
</dbReference>
<evidence type="ECO:0000256" key="4">
    <source>
        <dbReference type="ARBA" id="ARBA00022840"/>
    </source>
</evidence>
<protein>
    <submittedName>
        <fullName evidence="8">Unannotated protein</fullName>
    </submittedName>
</protein>
<dbReference type="Pfam" id="PF02934">
    <property type="entry name" value="GatB_N"/>
    <property type="match status" value="1"/>
</dbReference>
<name>A0A6J6IHY2_9ZZZZ</name>
<dbReference type="NCBIfam" id="NF004012">
    <property type="entry name" value="PRK05477.1-2"/>
    <property type="match status" value="1"/>
</dbReference>
<sequence length="499" mass="54191">MTLNLTHEPIEGEHFTITSESTGDVWEIVVGLEVHCELATVTKLFCGCPNMFGDEPNTNVCPVCLGLPGSLPVLNHQVVELAMRLGRALHCSVEPSVFARKNYFYPDMPKDYQVSQFDRPINVDGWLDLPDGTRVGIERAHIEEDTGKNTHAGGSGRIHGADYSLVDYNRAGVPLVEIVGRPHIRHPEQAKMYIDELRAILLATGASDAKMEEGSLRVDANVSVRRVGDPELGKRCEIKNLNSLRSLGRAIDYEARRQVDLLEEGIAIRQETRHWDEGAGRTRPGRSKEEAEDYRYFQEPDLVPLEPSAEWVAAIDAALPVLPAQRRTILAEAAGVGATESGVVMAVQRGLDGLALAAIDQGGEGRRVLTHVEHNLAVDGAETLDPKHLADLVGLELAGQLTATQAKTVLAEMVSSGSSPAAIATELGFEAMDSSELEAMIDAIIAESPDEWSSFRDADEKRQAKLQGFFVGKVMKVSKGQADGKAVTAILESRRNAPA</sequence>
<dbReference type="InterPro" id="IPR018027">
    <property type="entry name" value="Asn/Gln_amidotransferase"/>
</dbReference>
<dbReference type="NCBIfam" id="NF004014">
    <property type="entry name" value="PRK05477.1-4"/>
    <property type="match status" value="1"/>
</dbReference>
<dbReference type="InterPro" id="IPR004413">
    <property type="entry name" value="GatB"/>
</dbReference>
<evidence type="ECO:0000256" key="5">
    <source>
        <dbReference type="ARBA" id="ARBA00022917"/>
    </source>
</evidence>
<dbReference type="InterPro" id="IPR023168">
    <property type="entry name" value="GatB_Yqey_C_2"/>
</dbReference>
<dbReference type="InterPro" id="IPR017959">
    <property type="entry name" value="Asn/Gln-tRNA_amidoTrfase_suB/E"/>
</dbReference>
<dbReference type="HAMAP" id="MF_00121">
    <property type="entry name" value="GatB"/>
    <property type="match status" value="1"/>
</dbReference>
<keyword evidence="3" id="KW-0547">Nucleotide-binding</keyword>
<dbReference type="EMBL" id="CAEZUP010000129">
    <property type="protein sequence ID" value="CAB4624049.1"/>
    <property type="molecule type" value="Genomic_DNA"/>
</dbReference>
<feature type="domain" description="Asn/Gln amidotransferase" evidence="7">
    <location>
        <begin position="353"/>
        <end position="495"/>
    </location>
</feature>
<evidence type="ECO:0000256" key="6">
    <source>
        <dbReference type="ARBA" id="ARBA00047913"/>
    </source>
</evidence>
<dbReference type="GO" id="GO:0050567">
    <property type="term" value="F:glutaminyl-tRNA synthase (glutamine-hydrolyzing) activity"/>
    <property type="evidence" value="ECO:0007669"/>
    <property type="project" value="TreeGrafter"/>
</dbReference>
<dbReference type="NCBIfam" id="TIGR00133">
    <property type="entry name" value="gatB"/>
    <property type="match status" value="1"/>
</dbReference>
<comment type="similarity">
    <text evidence="1">Belongs to the GatB/GatE family. GatB subfamily.</text>
</comment>
<keyword evidence="4" id="KW-0067">ATP-binding</keyword>
<dbReference type="SUPFAM" id="SSF89095">
    <property type="entry name" value="GatB/YqeY motif"/>
    <property type="match status" value="1"/>
</dbReference>
<comment type="catalytic activity">
    <reaction evidence="6">
        <text>L-glutamyl-tRNA(Gln) + L-glutamine + ATP + H2O = L-glutaminyl-tRNA(Gln) + L-glutamate + ADP + phosphate + H(+)</text>
        <dbReference type="Rhea" id="RHEA:17521"/>
        <dbReference type="Rhea" id="RHEA-COMP:9681"/>
        <dbReference type="Rhea" id="RHEA-COMP:9684"/>
        <dbReference type="ChEBI" id="CHEBI:15377"/>
        <dbReference type="ChEBI" id="CHEBI:15378"/>
        <dbReference type="ChEBI" id="CHEBI:29985"/>
        <dbReference type="ChEBI" id="CHEBI:30616"/>
        <dbReference type="ChEBI" id="CHEBI:43474"/>
        <dbReference type="ChEBI" id="CHEBI:58359"/>
        <dbReference type="ChEBI" id="CHEBI:78520"/>
        <dbReference type="ChEBI" id="CHEBI:78521"/>
        <dbReference type="ChEBI" id="CHEBI:456216"/>
    </reaction>
</comment>
<dbReference type="InterPro" id="IPR014746">
    <property type="entry name" value="Gln_synth/guanido_kin_cat_dom"/>
</dbReference>
<dbReference type="GO" id="GO:0070681">
    <property type="term" value="P:glutaminyl-tRNAGln biosynthesis via transamidation"/>
    <property type="evidence" value="ECO:0007669"/>
    <property type="project" value="TreeGrafter"/>
</dbReference>
<dbReference type="InterPro" id="IPR003789">
    <property type="entry name" value="Asn/Gln_tRNA_amidoTrase-B-like"/>
</dbReference>
<evidence type="ECO:0000256" key="2">
    <source>
        <dbReference type="ARBA" id="ARBA00022598"/>
    </source>
</evidence>
<evidence type="ECO:0000259" key="7">
    <source>
        <dbReference type="SMART" id="SM00845"/>
    </source>
</evidence>
<dbReference type="Gene3D" id="1.10.10.410">
    <property type="match status" value="1"/>
</dbReference>
<dbReference type="SMART" id="SM00845">
    <property type="entry name" value="GatB_Yqey"/>
    <property type="match status" value="1"/>
</dbReference>